<dbReference type="PANTHER" id="PTHR46154:SF4">
    <property type="entry name" value="UREA ACTIVE TRANSPORTER"/>
    <property type="match status" value="1"/>
</dbReference>
<feature type="transmembrane region" description="Helical" evidence="7">
    <location>
        <begin position="299"/>
        <end position="320"/>
    </location>
</feature>
<feature type="transmembrane region" description="Helical" evidence="7">
    <location>
        <begin position="724"/>
        <end position="742"/>
    </location>
</feature>
<evidence type="ECO:0000313" key="9">
    <source>
        <dbReference type="RefSeq" id="XP_013776744.1"/>
    </source>
</evidence>
<feature type="transmembrane region" description="Helical" evidence="7">
    <location>
        <begin position="507"/>
        <end position="526"/>
    </location>
</feature>
<feature type="transmembrane region" description="Helical" evidence="7">
    <location>
        <begin position="97"/>
        <end position="117"/>
    </location>
</feature>
<dbReference type="InterPro" id="IPR038377">
    <property type="entry name" value="Na/Glc_symporter_sf"/>
</dbReference>
<dbReference type="PANTHER" id="PTHR46154">
    <property type="match status" value="1"/>
</dbReference>
<dbReference type="CDD" id="cd11476">
    <property type="entry name" value="SLC5sbd_DUR3"/>
    <property type="match status" value="1"/>
</dbReference>
<keyword evidence="5 7" id="KW-1133">Transmembrane helix</keyword>
<dbReference type="RefSeq" id="XP_013776744.1">
    <property type="nucleotide sequence ID" value="XM_013921290.1"/>
</dbReference>
<protein>
    <submittedName>
        <fullName evidence="9">Urea-proton symporter DUR3-like</fullName>
    </submittedName>
</protein>
<evidence type="ECO:0000256" key="2">
    <source>
        <dbReference type="ARBA" id="ARBA00006434"/>
    </source>
</evidence>
<feature type="transmembrane region" description="Helical" evidence="7">
    <location>
        <begin position="238"/>
        <end position="258"/>
    </location>
</feature>
<evidence type="ECO:0000313" key="8">
    <source>
        <dbReference type="Proteomes" id="UP000694941"/>
    </source>
</evidence>
<keyword evidence="3" id="KW-0813">Transport</keyword>
<evidence type="ECO:0000256" key="4">
    <source>
        <dbReference type="ARBA" id="ARBA00022692"/>
    </source>
</evidence>
<keyword evidence="6 7" id="KW-0472">Membrane</keyword>
<feature type="transmembrane region" description="Helical" evidence="7">
    <location>
        <begin position="394"/>
        <end position="421"/>
    </location>
</feature>
<comment type="subcellular location">
    <subcellularLocation>
        <location evidence="1">Membrane</location>
        <topology evidence="1">Multi-pass membrane protein</topology>
    </subcellularLocation>
</comment>
<dbReference type="InterPro" id="IPR001734">
    <property type="entry name" value="Na/solute_symporter"/>
</dbReference>
<comment type="similarity">
    <text evidence="2">Belongs to the sodium:solute symporter (SSF) (TC 2.A.21) family.</text>
</comment>
<sequence>MTAKGSFGTNSNSFLRNTAECVNLSRRLQEIFNGSSWIGNKQSNKLEASLEGWEAVLLMAGFGLFAAGLAQVFNILRRYFYQSHDNLDTAFDAGGKVSVGLTATTIVSQWTWAATLLQSSAVASKYGISGPFWYASGATVQILLFAMLSVQLKIRAPGAKTFLQLIKARFGTKAHLTFCGYAFLTNMIVTAMLMLGGIAVMTTLVRGFSVEYGMLVVVTVIGTYTWIGGLGATFYVSYFNTALIFIIMLIFAFAVYNLDNSVGGLLGSTEKVYELLNCAVGPEGNENRSYLTMLSQNGLIFGIINIVGNFGTVFVDQSYWQSSVAAKPKDGVWGFLAGGLVWFAVPFTFATTMGLAYVALSSANGKPLLEPNQVDQGLVPPVVASLIMGRFGEFLILLMILMAVTSTGSAEVIAVTSLLVYDVYQFYLKPFRTTTDVNSCILCGKQRGRWANPRDMCICESMTFCKPCKEDDRSRNNSKRPVKPKFKCRTHGEFREYYEILGGLKNWCMLLSSLAIIPLTAALNITGISLGWLYLFMGVLIGSAVIPISLCVFSERLTGAAMMSGAIGGSVVGLTTWMSIASQYDGGLSSISFLENTGKEQSMLWGNVVSILSGGIITIVVSIIQNFRMDSSRKSEIWESTRDIDNPLFPWTELYARELNVTGANKLGNRPTLEEVEKTFRSAKWIANIGALVLTLVLIIIWPAGMVAANVQNHSSFRNWVRISQAWAFLAALFIIIIPVYNEMMTFKEQRRLNATVGDSIVEPRKVREVSGNLATPEGTNLNKRGSQLTLKDMENTEKIIITIPDEEKNVIPKVQPFLVEDSEEDTLNRTLK</sequence>
<accession>A0ABM1B847</accession>
<feature type="transmembrane region" description="Helical" evidence="7">
    <location>
        <begin position="212"/>
        <end position="231"/>
    </location>
</feature>
<proteinExistence type="inferred from homology"/>
<organism evidence="8 9">
    <name type="scientific">Limulus polyphemus</name>
    <name type="common">Atlantic horseshoe crab</name>
    <dbReference type="NCBI Taxonomy" id="6850"/>
    <lineage>
        <taxon>Eukaryota</taxon>
        <taxon>Metazoa</taxon>
        <taxon>Ecdysozoa</taxon>
        <taxon>Arthropoda</taxon>
        <taxon>Chelicerata</taxon>
        <taxon>Merostomata</taxon>
        <taxon>Xiphosura</taxon>
        <taxon>Limulidae</taxon>
        <taxon>Limulus</taxon>
    </lineage>
</organism>
<evidence type="ECO:0000256" key="7">
    <source>
        <dbReference type="SAM" id="Phobius"/>
    </source>
</evidence>
<feature type="transmembrane region" description="Helical" evidence="7">
    <location>
        <begin position="132"/>
        <end position="154"/>
    </location>
</feature>
<name>A0ABM1B847_LIMPO</name>
<gene>
    <name evidence="9" type="primary">LOC106461466</name>
</gene>
<dbReference type="GeneID" id="106461466"/>
<evidence type="ECO:0000256" key="6">
    <source>
        <dbReference type="ARBA" id="ARBA00023136"/>
    </source>
</evidence>
<evidence type="ECO:0000256" key="1">
    <source>
        <dbReference type="ARBA" id="ARBA00004141"/>
    </source>
</evidence>
<dbReference type="Proteomes" id="UP000694941">
    <property type="component" value="Unplaced"/>
</dbReference>
<feature type="transmembrane region" description="Helical" evidence="7">
    <location>
        <begin position="175"/>
        <end position="200"/>
    </location>
</feature>
<feature type="transmembrane region" description="Helical" evidence="7">
    <location>
        <begin position="332"/>
        <end position="360"/>
    </location>
</feature>
<keyword evidence="4 7" id="KW-0812">Transmembrane</keyword>
<keyword evidence="8" id="KW-1185">Reference proteome</keyword>
<feature type="transmembrane region" description="Helical" evidence="7">
    <location>
        <begin position="685"/>
        <end position="704"/>
    </location>
</feature>
<dbReference type="PROSITE" id="PS50283">
    <property type="entry name" value="NA_SOLUT_SYMP_3"/>
    <property type="match status" value="1"/>
</dbReference>
<reference evidence="9" key="1">
    <citation type="submission" date="2025-08" db="UniProtKB">
        <authorList>
            <consortium name="RefSeq"/>
        </authorList>
    </citation>
    <scope>IDENTIFICATION</scope>
    <source>
        <tissue evidence="9">Muscle</tissue>
    </source>
</reference>
<feature type="transmembrane region" description="Helical" evidence="7">
    <location>
        <begin position="565"/>
        <end position="584"/>
    </location>
</feature>
<evidence type="ECO:0000256" key="3">
    <source>
        <dbReference type="ARBA" id="ARBA00022448"/>
    </source>
</evidence>
<dbReference type="InterPro" id="IPR031155">
    <property type="entry name" value="DUR"/>
</dbReference>
<feature type="transmembrane region" description="Helical" evidence="7">
    <location>
        <begin position="604"/>
        <end position="624"/>
    </location>
</feature>
<feature type="transmembrane region" description="Helical" evidence="7">
    <location>
        <begin position="532"/>
        <end position="553"/>
    </location>
</feature>
<dbReference type="Gene3D" id="1.20.1730.10">
    <property type="entry name" value="Sodium/glucose cotransporter"/>
    <property type="match status" value="1"/>
</dbReference>
<evidence type="ECO:0000256" key="5">
    <source>
        <dbReference type="ARBA" id="ARBA00022989"/>
    </source>
</evidence>
<feature type="transmembrane region" description="Helical" evidence="7">
    <location>
        <begin position="55"/>
        <end position="76"/>
    </location>
</feature>